<dbReference type="Pfam" id="PF01494">
    <property type="entry name" value="FAD_binding_3"/>
    <property type="match status" value="1"/>
</dbReference>
<dbReference type="GO" id="GO:0071949">
    <property type="term" value="F:FAD binding"/>
    <property type="evidence" value="ECO:0007669"/>
    <property type="project" value="InterPro"/>
</dbReference>
<name>A0A2Z3H4B5_9BACT</name>
<dbReference type="AlphaFoldDB" id="A0A2Z3H4B5"/>
<feature type="domain" description="FAD-binding" evidence="1">
    <location>
        <begin position="34"/>
        <end position="335"/>
    </location>
</feature>
<dbReference type="SUPFAM" id="SSF51905">
    <property type="entry name" value="FAD/NAD(P)-binding domain"/>
    <property type="match status" value="1"/>
</dbReference>
<dbReference type="GO" id="GO:0004506">
    <property type="term" value="F:squalene monooxygenase activity"/>
    <property type="evidence" value="ECO:0007669"/>
    <property type="project" value="InterPro"/>
</dbReference>
<evidence type="ECO:0000313" key="2">
    <source>
        <dbReference type="EMBL" id="AWM39691.1"/>
    </source>
</evidence>
<keyword evidence="3" id="KW-1185">Reference proteome</keyword>
<evidence type="ECO:0000313" key="3">
    <source>
        <dbReference type="Proteomes" id="UP000245802"/>
    </source>
</evidence>
<sequence>MFTSGFSLRTATAAGLMHFHGSEESGSIPTRVSADVAVVGGGPVGCASALAFARAGARVCLIDPSAQSHRLGGEWLHPTGATILADLGVDFARDHIPHAAGHGFAIFPKGSDPIVLPYVGGERGIGCQHHLIINAVQKVVERTPGITALSGYRATTVSRGTLTVTSADRKRTVEIAAGLIVGADGRQSVVRQSLGYESGSRPVSYMLGVLIDARSLPFDGYGNVFLGGPGPVLAFRVDERQARMCFDVPADRVAWVRNPTELLAAYQNCVPAPLREACARALAEAAPSVAANQWMRRRQYGRKGVALVGDAVGHCHPLCAVGMSVGFLDAVALARAGSVEEYASARRAGGRVPELLSMGLYDLFVGADAGSTELREAVYHTWRTSAAARRDTMRLLAVRETRRAALGVTFARLLVAASRQVVTGAARRPLAYTAGAVAGFASWAGWFAREALTN</sequence>
<dbReference type="Proteomes" id="UP000245802">
    <property type="component" value="Chromosome"/>
</dbReference>
<dbReference type="KEGG" id="gog:C1280_23610"/>
<dbReference type="OrthoDB" id="9782160at2"/>
<dbReference type="InterPro" id="IPR002938">
    <property type="entry name" value="FAD-bd"/>
</dbReference>
<dbReference type="PRINTS" id="PR00420">
    <property type="entry name" value="RNGMNOXGNASE"/>
</dbReference>
<dbReference type="EMBL" id="CP025958">
    <property type="protein sequence ID" value="AWM39691.1"/>
    <property type="molecule type" value="Genomic_DNA"/>
</dbReference>
<evidence type="ECO:0000259" key="1">
    <source>
        <dbReference type="Pfam" id="PF01494"/>
    </source>
</evidence>
<reference evidence="2 3" key="1">
    <citation type="submission" date="2018-01" db="EMBL/GenBank/DDBJ databases">
        <title>G. obscuriglobus.</title>
        <authorList>
            <person name="Franke J."/>
            <person name="Blomberg W."/>
            <person name="Selmecki A."/>
        </authorList>
    </citation>
    <scope>NUCLEOTIDE SEQUENCE [LARGE SCALE GENOMIC DNA]</scope>
    <source>
        <strain evidence="2 3">DSM 5831</strain>
    </source>
</reference>
<gene>
    <name evidence="2" type="ORF">C1280_23610</name>
</gene>
<organism evidence="2 3">
    <name type="scientific">Gemmata obscuriglobus</name>
    <dbReference type="NCBI Taxonomy" id="114"/>
    <lineage>
        <taxon>Bacteria</taxon>
        <taxon>Pseudomonadati</taxon>
        <taxon>Planctomycetota</taxon>
        <taxon>Planctomycetia</taxon>
        <taxon>Gemmatales</taxon>
        <taxon>Gemmataceae</taxon>
        <taxon>Gemmata</taxon>
    </lineage>
</organism>
<dbReference type="PANTHER" id="PTHR10835:SF0">
    <property type="entry name" value="SQUALENE MONOOXYGENASE"/>
    <property type="match status" value="1"/>
</dbReference>
<protein>
    <recommendedName>
        <fullName evidence="1">FAD-binding domain-containing protein</fullName>
    </recommendedName>
</protein>
<proteinExistence type="predicted"/>
<accession>A0A2Z3H4B5</accession>
<dbReference type="PANTHER" id="PTHR10835">
    <property type="entry name" value="SQUALENE MONOOXYGENASE"/>
    <property type="match status" value="1"/>
</dbReference>
<dbReference type="InterPro" id="IPR040125">
    <property type="entry name" value="Squalene_monox"/>
</dbReference>
<dbReference type="InterPro" id="IPR036188">
    <property type="entry name" value="FAD/NAD-bd_sf"/>
</dbReference>
<dbReference type="GO" id="GO:0016126">
    <property type="term" value="P:sterol biosynthetic process"/>
    <property type="evidence" value="ECO:0007669"/>
    <property type="project" value="InterPro"/>
</dbReference>
<dbReference type="Gene3D" id="3.50.50.60">
    <property type="entry name" value="FAD/NAD(P)-binding domain"/>
    <property type="match status" value="1"/>
</dbReference>